<feature type="signal peptide" evidence="1">
    <location>
        <begin position="1"/>
        <end position="23"/>
    </location>
</feature>
<accession>A0A231G169</accession>
<dbReference type="Proteomes" id="UP000198542">
    <property type="component" value="Unassembled WGS sequence"/>
</dbReference>
<dbReference type="AlphaFoldDB" id="A0A231G169"/>
<organism evidence="2 3">
    <name type="scientific">Pseudomonas jessenii</name>
    <dbReference type="NCBI Taxonomy" id="77298"/>
    <lineage>
        <taxon>Bacteria</taxon>
        <taxon>Pseudomonadati</taxon>
        <taxon>Pseudomonadota</taxon>
        <taxon>Gammaproteobacteria</taxon>
        <taxon>Pseudomonadales</taxon>
        <taxon>Pseudomonadaceae</taxon>
        <taxon>Pseudomonas</taxon>
    </lineage>
</organism>
<sequence>MTNALRTLCALALWTAVGAQAVAAQLVPVTVQPSGPEVPANLLRISLVFAQPVGEQVLPRLELRQANGNVIDKPFFEQELWSPSGKILTVLLHPGRVKSGLIAHDTVGPVLHADGVVVLMLDGQEIKRWKVGSDDYDGPRPSGWNVGSVHAGTREPLVVELDAPIDGRDVDYLAVASSSNRRIQGRARLEVGEKKWTFTPDTLWVDSQYTLAVFGNLEDPSGNRLNGHFESPGAAPEPAAADVYIPLAINRALETRNRRP</sequence>
<protein>
    <recommendedName>
        <fullName evidence="4">SbsA Ig-like domain-containing protein</fullName>
    </recommendedName>
</protein>
<evidence type="ECO:0000313" key="2">
    <source>
        <dbReference type="EMBL" id="SEC20800.1"/>
    </source>
</evidence>
<proteinExistence type="predicted"/>
<feature type="chain" id="PRO_5030039965" description="SbsA Ig-like domain-containing protein" evidence="1">
    <location>
        <begin position="24"/>
        <end position="260"/>
    </location>
</feature>
<gene>
    <name evidence="2" type="ORF">SAMN04490187_3553</name>
</gene>
<dbReference type="RefSeq" id="WP_090457838.1">
    <property type="nucleotide sequence ID" value="NZ_FNTC01000002.1"/>
</dbReference>
<reference evidence="3" key="1">
    <citation type="submission" date="2016-10" db="EMBL/GenBank/DDBJ databases">
        <authorList>
            <person name="Varghese N."/>
            <person name="Submissions S."/>
        </authorList>
    </citation>
    <scope>NUCLEOTIDE SEQUENCE [LARGE SCALE GENOMIC DNA]</scope>
    <source>
        <strain evidence="3">BS3660</strain>
    </source>
</reference>
<keyword evidence="3" id="KW-1185">Reference proteome</keyword>
<name>A0A231G169_PSEJE</name>
<evidence type="ECO:0008006" key="4">
    <source>
        <dbReference type="Google" id="ProtNLM"/>
    </source>
</evidence>
<evidence type="ECO:0000313" key="3">
    <source>
        <dbReference type="Proteomes" id="UP000198542"/>
    </source>
</evidence>
<evidence type="ECO:0000256" key="1">
    <source>
        <dbReference type="SAM" id="SignalP"/>
    </source>
</evidence>
<keyword evidence="1" id="KW-0732">Signal</keyword>
<dbReference type="EMBL" id="FNTC01000002">
    <property type="protein sequence ID" value="SEC20800.1"/>
    <property type="molecule type" value="Genomic_DNA"/>
</dbReference>